<evidence type="ECO:0000256" key="2">
    <source>
        <dbReference type="ARBA" id="ARBA00022741"/>
    </source>
</evidence>
<dbReference type="Pfam" id="PF00005">
    <property type="entry name" value="ABC_tran"/>
    <property type="match status" value="1"/>
</dbReference>
<dbReference type="InterPro" id="IPR003439">
    <property type="entry name" value="ABC_transporter-like_ATP-bd"/>
</dbReference>
<dbReference type="SUPFAM" id="SSF52540">
    <property type="entry name" value="P-loop containing nucleoside triphosphate hydrolases"/>
    <property type="match status" value="1"/>
</dbReference>
<evidence type="ECO:0000256" key="1">
    <source>
        <dbReference type="ARBA" id="ARBA00022448"/>
    </source>
</evidence>
<evidence type="ECO:0000313" key="6">
    <source>
        <dbReference type="Proteomes" id="UP001595279"/>
    </source>
</evidence>
<dbReference type="InterPro" id="IPR051782">
    <property type="entry name" value="ABC_Transporter_VariousFunc"/>
</dbReference>
<gene>
    <name evidence="5" type="ORF">ACFOGI_05335</name>
</gene>
<dbReference type="PROSITE" id="PS50893">
    <property type="entry name" value="ABC_TRANSPORTER_2"/>
    <property type="match status" value="1"/>
</dbReference>
<organism evidence="5 6">
    <name type="scientific">Virgibacillus xinjiangensis</name>
    <dbReference type="NCBI Taxonomy" id="393090"/>
    <lineage>
        <taxon>Bacteria</taxon>
        <taxon>Bacillati</taxon>
        <taxon>Bacillota</taxon>
        <taxon>Bacilli</taxon>
        <taxon>Bacillales</taxon>
        <taxon>Bacillaceae</taxon>
        <taxon>Virgibacillus</taxon>
    </lineage>
</organism>
<dbReference type="InterPro" id="IPR017871">
    <property type="entry name" value="ABC_transporter-like_CS"/>
</dbReference>
<keyword evidence="2" id="KW-0547">Nucleotide-binding</keyword>
<dbReference type="PANTHER" id="PTHR42939:SF5">
    <property type="entry name" value="ABC-TYPE TRANSPORTER ATP-BINDING PROTEIN ECSA"/>
    <property type="match status" value="1"/>
</dbReference>
<keyword evidence="6" id="KW-1185">Reference proteome</keyword>
<evidence type="ECO:0000256" key="3">
    <source>
        <dbReference type="ARBA" id="ARBA00022840"/>
    </source>
</evidence>
<dbReference type="RefSeq" id="WP_390269562.1">
    <property type="nucleotide sequence ID" value="NZ_JBHRSA010000020.1"/>
</dbReference>
<proteinExistence type="predicted"/>
<sequence length="233" mass="26733">MESNRLLEVENVEVSLNNKKIIRPLHFTLAQGEICAFVGHNGAGKTVVMKTIMGIQEKDQGEIKLNSLNIDTDYLHYKSQYSYIPEEPLLFTELTVLQHFQLYGTSYNVPEHAFKERVDYYVNGFELNGKLHEFPEGLSKGMRQKVNIISNLLTDAPLLMVDEPFIGLDDNSACFLEKEIKRKSQQGTTILITSHVIERVKKFCDSYIMLKNGEIASQGRIENLRQIERRFST</sequence>
<evidence type="ECO:0000313" key="5">
    <source>
        <dbReference type="EMBL" id="MFC3039668.1"/>
    </source>
</evidence>
<dbReference type="CDD" id="cd03230">
    <property type="entry name" value="ABC_DR_subfamily_A"/>
    <property type="match status" value="1"/>
</dbReference>
<feature type="domain" description="ABC transporter" evidence="4">
    <location>
        <begin position="7"/>
        <end position="232"/>
    </location>
</feature>
<dbReference type="GO" id="GO:0005524">
    <property type="term" value="F:ATP binding"/>
    <property type="evidence" value="ECO:0007669"/>
    <property type="project" value="UniProtKB-KW"/>
</dbReference>
<dbReference type="Gene3D" id="3.40.50.300">
    <property type="entry name" value="P-loop containing nucleotide triphosphate hydrolases"/>
    <property type="match status" value="1"/>
</dbReference>
<dbReference type="InterPro" id="IPR027417">
    <property type="entry name" value="P-loop_NTPase"/>
</dbReference>
<dbReference type="InterPro" id="IPR003593">
    <property type="entry name" value="AAA+_ATPase"/>
</dbReference>
<keyword evidence="3 5" id="KW-0067">ATP-binding</keyword>
<protein>
    <submittedName>
        <fullName evidence="5">ABC transporter ATP-binding protein</fullName>
    </submittedName>
</protein>
<dbReference type="PANTHER" id="PTHR42939">
    <property type="entry name" value="ABC TRANSPORTER ATP-BINDING PROTEIN ALBC-RELATED"/>
    <property type="match status" value="1"/>
</dbReference>
<dbReference type="Proteomes" id="UP001595279">
    <property type="component" value="Unassembled WGS sequence"/>
</dbReference>
<name>A0ABV7CTS6_9BACI</name>
<accession>A0ABV7CTS6</accession>
<dbReference type="PROSITE" id="PS00211">
    <property type="entry name" value="ABC_TRANSPORTER_1"/>
    <property type="match status" value="1"/>
</dbReference>
<dbReference type="EMBL" id="JBHRSA010000020">
    <property type="protein sequence ID" value="MFC3039668.1"/>
    <property type="molecule type" value="Genomic_DNA"/>
</dbReference>
<keyword evidence="1" id="KW-0813">Transport</keyword>
<reference evidence="6" key="1">
    <citation type="journal article" date="2019" name="Int. J. Syst. Evol. Microbiol.">
        <title>The Global Catalogue of Microorganisms (GCM) 10K type strain sequencing project: providing services to taxonomists for standard genome sequencing and annotation.</title>
        <authorList>
            <consortium name="The Broad Institute Genomics Platform"/>
            <consortium name="The Broad Institute Genome Sequencing Center for Infectious Disease"/>
            <person name="Wu L."/>
            <person name="Ma J."/>
        </authorList>
    </citation>
    <scope>NUCLEOTIDE SEQUENCE [LARGE SCALE GENOMIC DNA]</scope>
    <source>
        <strain evidence="6">KCTC 13128</strain>
    </source>
</reference>
<evidence type="ECO:0000259" key="4">
    <source>
        <dbReference type="PROSITE" id="PS50893"/>
    </source>
</evidence>
<dbReference type="SMART" id="SM00382">
    <property type="entry name" value="AAA"/>
    <property type="match status" value="1"/>
</dbReference>
<comment type="caution">
    <text evidence="5">The sequence shown here is derived from an EMBL/GenBank/DDBJ whole genome shotgun (WGS) entry which is preliminary data.</text>
</comment>